<dbReference type="GO" id="GO:0003677">
    <property type="term" value="F:DNA binding"/>
    <property type="evidence" value="ECO:0007669"/>
    <property type="project" value="UniProtKB-KW"/>
</dbReference>
<dbReference type="KEGG" id="orz:FNH13_10670"/>
<organism evidence="1 2">
    <name type="scientific">Ornithinimicrobium ciconiae</name>
    <dbReference type="NCBI Taxonomy" id="2594265"/>
    <lineage>
        <taxon>Bacteria</taxon>
        <taxon>Bacillati</taxon>
        <taxon>Actinomycetota</taxon>
        <taxon>Actinomycetes</taxon>
        <taxon>Micrococcales</taxon>
        <taxon>Ornithinimicrobiaceae</taxon>
        <taxon>Ornithinimicrobium</taxon>
    </lineage>
</organism>
<sequence length="134" mass="14833">MPERPEVPAAMIHRLDGIFAALPETYREGAWVGERWRVGQATVAHVFGGEDQQFRIVFRAPDSEVMTFEHLGVPYFKAGWGSNVVGVVIDADTDWDDIDADTDWDDLAEMLTDSYCIQAPVHLVSLLGDLAAPS</sequence>
<name>A0A516GB36_9MICO</name>
<keyword evidence="2" id="KW-1185">Reference proteome</keyword>
<dbReference type="RefSeq" id="WP_143783406.1">
    <property type="nucleotide sequence ID" value="NZ_CP041616.1"/>
</dbReference>
<dbReference type="EMBL" id="CP041616">
    <property type="protein sequence ID" value="QDO88729.1"/>
    <property type="molecule type" value="Genomic_DNA"/>
</dbReference>
<protein>
    <submittedName>
        <fullName evidence="1">MmcQ/YjbR family DNA-binding protein</fullName>
    </submittedName>
</protein>
<dbReference type="AlphaFoldDB" id="A0A516GB36"/>
<evidence type="ECO:0000313" key="1">
    <source>
        <dbReference type="EMBL" id="QDO88729.1"/>
    </source>
</evidence>
<accession>A0A516GB36</accession>
<gene>
    <name evidence="1" type="ORF">FNH13_10670</name>
</gene>
<keyword evidence="1" id="KW-0238">DNA-binding</keyword>
<dbReference type="Proteomes" id="UP000315395">
    <property type="component" value="Chromosome"/>
</dbReference>
<reference evidence="1 2" key="1">
    <citation type="submission" date="2019-07" db="EMBL/GenBank/DDBJ databases">
        <title>complete genome sequencing of Ornithinimicrobium sp. H23M54.</title>
        <authorList>
            <person name="Bae J.-W."/>
            <person name="Lee S.-Y."/>
        </authorList>
    </citation>
    <scope>NUCLEOTIDE SEQUENCE [LARGE SCALE GENOMIC DNA]</scope>
    <source>
        <strain evidence="1 2">H23M54</strain>
    </source>
</reference>
<proteinExistence type="predicted"/>
<evidence type="ECO:0000313" key="2">
    <source>
        <dbReference type="Proteomes" id="UP000315395"/>
    </source>
</evidence>
<dbReference type="OrthoDB" id="8479417at2"/>